<sequence length="54" mass="6079">MLDRLREYQGADQVELFADLEASKTPGVKRIVEVMASKAFDVLRIARKPEQTSA</sequence>
<comment type="caution">
    <text evidence="1">The sequence shown here is derived from an EMBL/GenBank/DDBJ whole genome shotgun (WGS) entry which is preliminary data.</text>
</comment>
<keyword evidence="2" id="KW-1185">Reference proteome</keyword>
<proteinExistence type="predicted"/>
<protein>
    <submittedName>
        <fullName evidence="1">Uncharacterized protein</fullName>
    </submittedName>
</protein>
<dbReference type="AlphaFoldDB" id="A0A8J6U6K3"/>
<dbReference type="Proteomes" id="UP000643405">
    <property type="component" value="Unassembled WGS sequence"/>
</dbReference>
<name>A0A8J6U6K3_9HYPH</name>
<reference evidence="1" key="1">
    <citation type="submission" date="2020-09" db="EMBL/GenBank/DDBJ databases">
        <title>Genome seq and assembly of Tianweitania sp.</title>
        <authorList>
            <person name="Chhetri G."/>
        </authorList>
    </citation>
    <scope>NUCLEOTIDE SEQUENCE</scope>
    <source>
        <strain evidence="1">Rool2</strain>
    </source>
</reference>
<accession>A0A8J6U6K3</accession>
<evidence type="ECO:0000313" key="2">
    <source>
        <dbReference type="Proteomes" id="UP000643405"/>
    </source>
</evidence>
<gene>
    <name evidence="1" type="ORF">ICI42_00920</name>
</gene>
<dbReference type="EMBL" id="JACVVX010000001">
    <property type="protein sequence ID" value="MBD0413217.1"/>
    <property type="molecule type" value="Genomic_DNA"/>
</dbReference>
<evidence type="ECO:0000313" key="1">
    <source>
        <dbReference type="EMBL" id="MBD0413217.1"/>
    </source>
</evidence>
<dbReference type="RefSeq" id="WP_188162669.1">
    <property type="nucleotide sequence ID" value="NZ_JACVVX010000001.1"/>
</dbReference>
<organism evidence="1 2">
    <name type="scientific">Oryzicola mucosus</name>
    <dbReference type="NCBI Taxonomy" id="2767425"/>
    <lineage>
        <taxon>Bacteria</taxon>
        <taxon>Pseudomonadati</taxon>
        <taxon>Pseudomonadota</taxon>
        <taxon>Alphaproteobacteria</taxon>
        <taxon>Hyphomicrobiales</taxon>
        <taxon>Phyllobacteriaceae</taxon>
        <taxon>Oryzicola</taxon>
    </lineage>
</organism>